<reference evidence="7" key="1">
    <citation type="submission" date="2021-07" db="EMBL/GenBank/DDBJ databases">
        <title>Candidatus Kaistella beijingensis sp. nov. isolated from a municipal wastewater treatment plant is involved in sludge foaming.</title>
        <authorList>
            <person name="Song Y."/>
            <person name="Liu S.-J."/>
        </authorList>
    </citation>
    <scope>NUCLEOTIDE SEQUENCE</scope>
    <source>
        <strain evidence="7">DSM 43998</strain>
    </source>
</reference>
<feature type="transmembrane region" description="Helical" evidence="5">
    <location>
        <begin position="104"/>
        <end position="126"/>
    </location>
</feature>
<evidence type="ECO:0000256" key="4">
    <source>
        <dbReference type="ARBA" id="ARBA00023136"/>
    </source>
</evidence>
<gene>
    <name evidence="7" type="ORF">KV203_04485</name>
</gene>
<dbReference type="EMBL" id="CP079105">
    <property type="protein sequence ID" value="QXQ14667.1"/>
    <property type="molecule type" value="Genomic_DNA"/>
</dbReference>
<keyword evidence="8" id="KW-1185">Reference proteome</keyword>
<dbReference type="Proteomes" id="UP000887023">
    <property type="component" value="Chromosome"/>
</dbReference>
<evidence type="ECO:0000256" key="1">
    <source>
        <dbReference type="ARBA" id="ARBA00004127"/>
    </source>
</evidence>
<evidence type="ECO:0000259" key="6">
    <source>
        <dbReference type="Pfam" id="PF02656"/>
    </source>
</evidence>
<evidence type="ECO:0000256" key="5">
    <source>
        <dbReference type="SAM" id="Phobius"/>
    </source>
</evidence>
<accession>A0ABX8SBV8</accession>
<dbReference type="RefSeq" id="WP_083529900.1">
    <property type="nucleotide sequence ID" value="NZ_CBCRUZ010000004.1"/>
</dbReference>
<keyword evidence="2 5" id="KW-0812">Transmembrane</keyword>
<feature type="transmembrane region" description="Helical" evidence="5">
    <location>
        <begin position="64"/>
        <end position="84"/>
    </location>
</feature>
<proteinExistence type="predicted"/>
<organism evidence="7 8">
    <name type="scientific">Skermania pinensis</name>
    <dbReference type="NCBI Taxonomy" id="39122"/>
    <lineage>
        <taxon>Bacteria</taxon>
        <taxon>Bacillati</taxon>
        <taxon>Actinomycetota</taxon>
        <taxon>Actinomycetes</taxon>
        <taxon>Mycobacteriales</taxon>
        <taxon>Gordoniaceae</taxon>
        <taxon>Skermania</taxon>
    </lineage>
</organism>
<keyword evidence="4 5" id="KW-0472">Membrane</keyword>
<comment type="subcellular location">
    <subcellularLocation>
        <location evidence="1">Endomembrane system</location>
        <topology evidence="1">Multi-pass membrane protein</topology>
    </subcellularLocation>
</comment>
<keyword evidence="3 5" id="KW-1133">Transmembrane helix</keyword>
<dbReference type="Pfam" id="PF02656">
    <property type="entry name" value="DUF202"/>
    <property type="match status" value="1"/>
</dbReference>
<name>A0ABX8SBV8_9ACTN</name>
<evidence type="ECO:0000313" key="8">
    <source>
        <dbReference type="Proteomes" id="UP000887023"/>
    </source>
</evidence>
<evidence type="ECO:0000256" key="2">
    <source>
        <dbReference type="ARBA" id="ARBA00022692"/>
    </source>
</evidence>
<protein>
    <submittedName>
        <fullName evidence="7">DUF202 domain-containing protein</fullName>
    </submittedName>
</protein>
<feature type="domain" description="DUF202" evidence="6">
    <location>
        <begin position="27"/>
        <end position="92"/>
    </location>
</feature>
<dbReference type="InterPro" id="IPR003807">
    <property type="entry name" value="DUF202"/>
</dbReference>
<evidence type="ECO:0000256" key="3">
    <source>
        <dbReference type="ARBA" id="ARBA00022989"/>
    </source>
</evidence>
<sequence>MSRYSCRSASPRCSSRCREGDLDGIERPGAALERTELAWERTAFATTVLTIVILRLLASRHPALAIALFGCAVPIGGCLVAIAIARRRRARARRSRWADDGRLFAALVLHLVVAGVAAAALVGALVHGAG</sequence>
<feature type="transmembrane region" description="Helical" evidence="5">
    <location>
        <begin position="42"/>
        <end position="58"/>
    </location>
</feature>
<evidence type="ECO:0000313" key="7">
    <source>
        <dbReference type="EMBL" id="QXQ14667.1"/>
    </source>
</evidence>